<name>A0ABU1BFA8_PSEHA</name>
<proteinExistence type="predicted"/>
<protein>
    <submittedName>
        <fullName evidence="1">Uncharacterized protein</fullName>
    </submittedName>
</protein>
<comment type="caution">
    <text evidence="1">The sequence shown here is derived from an EMBL/GenBank/DDBJ whole genome shotgun (WGS) entry which is preliminary data.</text>
</comment>
<gene>
    <name evidence="1" type="ORF">RC083_16030</name>
</gene>
<dbReference type="RefSeq" id="WP_309039376.1">
    <property type="nucleotide sequence ID" value="NZ_JAVIFY010000012.1"/>
</dbReference>
<reference evidence="1 2" key="1">
    <citation type="submission" date="2023-08" db="EMBL/GenBank/DDBJ databases">
        <title>Pseudoalteromonas haloplanktis LL1 genome.</title>
        <authorList>
            <person name="Wu S."/>
        </authorList>
    </citation>
    <scope>NUCLEOTIDE SEQUENCE [LARGE SCALE GENOMIC DNA]</scope>
    <source>
        <strain evidence="1 2">LL1</strain>
    </source>
</reference>
<evidence type="ECO:0000313" key="1">
    <source>
        <dbReference type="EMBL" id="MDQ9093086.1"/>
    </source>
</evidence>
<evidence type="ECO:0000313" key="2">
    <source>
        <dbReference type="Proteomes" id="UP001226574"/>
    </source>
</evidence>
<dbReference type="EMBL" id="JAVIFY010000012">
    <property type="protein sequence ID" value="MDQ9093086.1"/>
    <property type="molecule type" value="Genomic_DNA"/>
</dbReference>
<accession>A0ABU1BFA8</accession>
<organism evidence="1 2">
    <name type="scientific">Pseudoalteromonas haloplanktis</name>
    <name type="common">Alteromonas haloplanktis</name>
    <dbReference type="NCBI Taxonomy" id="228"/>
    <lineage>
        <taxon>Bacteria</taxon>
        <taxon>Pseudomonadati</taxon>
        <taxon>Pseudomonadota</taxon>
        <taxon>Gammaproteobacteria</taxon>
        <taxon>Alteromonadales</taxon>
        <taxon>Pseudoalteromonadaceae</taxon>
        <taxon>Pseudoalteromonas</taxon>
    </lineage>
</organism>
<dbReference type="Proteomes" id="UP001226574">
    <property type="component" value="Unassembled WGS sequence"/>
</dbReference>
<keyword evidence="2" id="KW-1185">Reference proteome</keyword>
<sequence>MKDIITALKEARDKCTDTVDKSTIDELNKIIQQLEKMEIDNLKPIDWFDYALKAFALIKLLAGMGE</sequence>